<feature type="compositionally biased region" description="Basic and acidic residues" evidence="1">
    <location>
        <begin position="29"/>
        <end position="38"/>
    </location>
</feature>
<proteinExistence type="predicted"/>
<comment type="caution">
    <text evidence="2">The sequence shown here is derived from an EMBL/GenBank/DDBJ whole genome shotgun (WGS) entry which is preliminary data.</text>
</comment>
<feature type="non-terminal residue" evidence="2">
    <location>
        <position position="52"/>
    </location>
</feature>
<sequence length="52" mass="5838">MSVVEKSIREMQIEEAALRSRLLECRRGCSQRPAEHGTEGPPGPSTSTRHFQ</sequence>
<reference evidence="2 3" key="1">
    <citation type="submission" date="2014-03" db="EMBL/GenBank/DDBJ databases">
        <authorList>
            <person name="Sibley D."/>
            <person name="Venepally P."/>
            <person name="Karamycheva S."/>
            <person name="Hadjithomas M."/>
            <person name="Khan A."/>
            <person name="Brunk B."/>
            <person name="Roos D."/>
            <person name="Caler E."/>
            <person name="Lorenzi H."/>
        </authorList>
    </citation>
    <scope>NUCLEOTIDE SEQUENCE [LARGE SCALE GENOMIC DNA]</scope>
    <source>
        <strain evidence="3">p89</strain>
    </source>
</reference>
<evidence type="ECO:0000313" key="3">
    <source>
        <dbReference type="Proteomes" id="UP000028828"/>
    </source>
</evidence>
<dbReference type="Proteomes" id="UP000028828">
    <property type="component" value="Unassembled WGS sequence"/>
</dbReference>
<evidence type="ECO:0000256" key="1">
    <source>
        <dbReference type="SAM" id="MobiDB-lite"/>
    </source>
</evidence>
<organism evidence="2 3">
    <name type="scientific">Toxoplasma gondii p89</name>
    <dbReference type="NCBI Taxonomy" id="943119"/>
    <lineage>
        <taxon>Eukaryota</taxon>
        <taxon>Sar</taxon>
        <taxon>Alveolata</taxon>
        <taxon>Apicomplexa</taxon>
        <taxon>Conoidasida</taxon>
        <taxon>Coccidia</taxon>
        <taxon>Eucoccidiorida</taxon>
        <taxon>Eimeriorina</taxon>
        <taxon>Sarcocystidae</taxon>
        <taxon>Toxoplasma</taxon>
    </lineage>
</organism>
<protein>
    <submittedName>
        <fullName evidence="2">Uncharacterized protein</fullName>
    </submittedName>
</protein>
<dbReference type="VEuPathDB" id="ToxoDB:TGP89_421490"/>
<dbReference type="EMBL" id="AEYI02002413">
    <property type="protein sequence ID" value="KFG28346.1"/>
    <property type="molecule type" value="Genomic_DNA"/>
</dbReference>
<gene>
    <name evidence="2" type="ORF">TGP89_421490</name>
</gene>
<accession>A0A086J878</accession>
<name>A0A086J878_TOXGO</name>
<dbReference type="OrthoDB" id="10494554at2759"/>
<feature type="region of interest" description="Disordered" evidence="1">
    <location>
        <begin position="29"/>
        <end position="52"/>
    </location>
</feature>
<dbReference type="AlphaFoldDB" id="A0A086J878"/>
<evidence type="ECO:0000313" key="2">
    <source>
        <dbReference type="EMBL" id="KFG28346.1"/>
    </source>
</evidence>